<dbReference type="InterPro" id="IPR026816">
    <property type="entry name" value="Flavodoxin_dom"/>
</dbReference>
<dbReference type="Pfam" id="PF12724">
    <property type="entry name" value="Flavodoxin_5"/>
    <property type="match status" value="1"/>
</dbReference>
<dbReference type="InterPro" id="IPR029039">
    <property type="entry name" value="Flavoprotein-like_sf"/>
</dbReference>
<sequence>MNNVKVVYATKTGHSRKIAQAIAQKLNVEPMNIKENPQIKEVDLLFIVGGIYGGQSLPELIQFAESLDKDKVGKVALITSCTSKNTPQSLVRTKLLEKGVTVVDDEFICQGNFLFFGLGHPNKSEISNAVEYSKRLL</sequence>
<organism evidence="2 3">
    <name type="scientific">Mobilisporobacter senegalensis</name>
    <dbReference type="NCBI Taxonomy" id="1329262"/>
    <lineage>
        <taxon>Bacteria</taxon>
        <taxon>Bacillati</taxon>
        <taxon>Bacillota</taxon>
        <taxon>Clostridia</taxon>
        <taxon>Lachnospirales</taxon>
        <taxon>Lachnospiraceae</taxon>
        <taxon>Mobilisporobacter</taxon>
    </lineage>
</organism>
<gene>
    <name evidence="2" type="ORF">EDD66_106175</name>
</gene>
<dbReference type="RefSeq" id="WP_123609721.1">
    <property type="nucleotide sequence ID" value="NZ_RJVG01000006.1"/>
</dbReference>
<dbReference type="SUPFAM" id="SSF52218">
    <property type="entry name" value="Flavoproteins"/>
    <property type="match status" value="1"/>
</dbReference>
<dbReference type="InterPro" id="IPR008254">
    <property type="entry name" value="Flavodoxin/NO_synth"/>
</dbReference>
<dbReference type="Gene3D" id="3.40.50.360">
    <property type="match status" value="1"/>
</dbReference>
<name>A0A3N1XMR1_9FIRM</name>
<protein>
    <submittedName>
        <fullName evidence="2">Flavodoxin-like protein</fullName>
    </submittedName>
</protein>
<dbReference type="Proteomes" id="UP000273083">
    <property type="component" value="Unassembled WGS sequence"/>
</dbReference>
<accession>A0A3N1XMR1</accession>
<evidence type="ECO:0000313" key="2">
    <source>
        <dbReference type="EMBL" id="ROR27478.1"/>
    </source>
</evidence>
<dbReference type="PROSITE" id="PS50902">
    <property type="entry name" value="FLAVODOXIN_LIKE"/>
    <property type="match status" value="1"/>
</dbReference>
<proteinExistence type="predicted"/>
<evidence type="ECO:0000313" key="3">
    <source>
        <dbReference type="Proteomes" id="UP000273083"/>
    </source>
</evidence>
<evidence type="ECO:0000259" key="1">
    <source>
        <dbReference type="PROSITE" id="PS50902"/>
    </source>
</evidence>
<comment type="caution">
    <text evidence="2">The sequence shown here is derived from an EMBL/GenBank/DDBJ whole genome shotgun (WGS) entry which is preliminary data.</text>
</comment>
<dbReference type="OrthoDB" id="1739094at2"/>
<keyword evidence="3" id="KW-1185">Reference proteome</keyword>
<dbReference type="GO" id="GO:0010181">
    <property type="term" value="F:FMN binding"/>
    <property type="evidence" value="ECO:0007669"/>
    <property type="project" value="InterPro"/>
</dbReference>
<dbReference type="AlphaFoldDB" id="A0A3N1XMR1"/>
<dbReference type="EMBL" id="RJVG01000006">
    <property type="protein sequence ID" value="ROR27478.1"/>
    <property type="molecule type" value="Genomic_DNA"/>
</dbReference>
<feature type="domain" description="Flavodoxin-like" evidence="1">
    <location>
        <begin position="4"/>
        <end position="137"/>
    </location>
</feature>
<reference evidence="2 3" key="1">
    <citation type="submission" date="2018-11" db="EMBL/GenBank/DDBJ databases">
        <title>Genomic Encyclopedia of Type Strains, Phase IV (KMG-IV): sequencing the most valuable type-strain genomes for metagenomic binning, comparative biology and taxonomic classification.</title>
        <authorList>
            <person name="Goeker M."/>
        </authorList>
    </citation>
    <scope>NUCLEOTIDE SEQUENCE [LARGE SCALE GENOMIC DNA]</scope>
    <source>
        <strain evidence="2 3">DSM 26537</strain>
    </source>
</reference>
<dbReference type="GO" id="GO:0016651">
    <property type="term" value="F:oxidoreductase activity, acting on NAD(P)H"/>
    <property type="evidence" value="ECO:0007669"/>
    <property type="project" value="UniProtKB-ARBA"/>
</dbReference>